<evidence type="ECO:0000256" key="2">
    <source>
        <dbReference type="ARBA" id="ARBA00023002"/>
    </source>
</evidence>
<dbReference type="InterPro" id="IPR042098">
    <property type="entry name" value="TauD-like_sf"/>
</dbReference>
<dbReference type="GO" id="GO:0016491">
    <property type="term" value="F:oxidoreductase activity"/>
    <property type="evidence" value="ECO:0007669"/>
    <property type="project" value="UniProtKB-KW"/>
</dbReference>
<keyword evidence="2" id="KW-0560">Oxidoreductase</keyword>
<keyword evidence="1" id="KW-0343">GTPase activation</keyword>
<reference evidence="5" key="2">
    <citation type="journal article" date="2023" name="IMA Fungus">
        <title>Comparative genomic study of the Penicillium genus elucidates a diverse pangenome and 15 lateral gene transfer events.</title>
        <authorList>
            <person name="Petersen C."/>
            <person name="Sorensen T."/>
            <person name="Nielsen M.R."/>
            <person name="Sondergaard T.E."/>
            <person name="Sorensen J.L."/>
            <person name="Fitzpatrick D.A."/>
            <person name="Frisvad J.C."/>
            <person name="Nielsen K.L."/>
        </authorList>
    </citation>
    <scope>NUCLEOTIDE SEQUENCE</scope>
    <source>
        <strain evidence="5">IBT 26290</strain>
    </source>
</reference>
<dbReference type="GO" id="GO:0005096">
    <property type="term" value="F:GTPase activator activity"/>
    <property type="evidence" value="ECO:0007669"/>
    <property type="project" value="UniProtKB-KW"/>
</dbReference>
<comment type="caution">
    <text evidence="5">The sequence shown here is derived from an EMBL/GenBank/DDBJ whole genome shotgun (WGS) entry which is preliminary data.</text>
</comment>
<dbReference type="Proteomes" id="UP001149163">
    <property type="component" value="Unassembled WGS sequence"/>
</dbReference>
<feature type="region of interest" description="Disordered" evidence="3">
    <location>
        <begin position="1"/>
        <end position="31"/>
    </location>
</feature>
<dbReference type="Gene3D" id="3.60.130.10">
    <property type="entry name" value="Clavaminate synthase-like"/>
    <property type="match status" value="1"/>
</dbReference>
<dbReference type="GO" id="GO:0005938">
    <property type="term" value="C:cell cortex"/>
    <property type="evidence" value="ECO:0007669"/>
    <property type="project" value="UniProtKB-ARBA"/>
</dbReference>
<dbReference type="SUPFAM" id="SSF51197">
    <property type="entry name" value="Clavaminate synthase-like"/>
    <property type="match status" value="1"/>
</dbReference>
<dbReference type="InterPro" id="IPR003819">
    <property type="entry name" value="TauD/TfdA-like"/>
</dbReference>
<dbReference type="InterPro" id="IPR000198">
    <property type="entry name" value="RhoGAP_dom"/>
</dbReference>
<evidence type="ECO:0000313" key="5">
    <source>
        <dbReference type="EMBL" id="KAJ5175659.1"/>
    </source>
</evidence>
<evidence type="ECO:0000256" key="1">
    <source>
        <dbReference type="ARBA" id="ARBA00022468"/>
    </source>
</evidence>
<dbReference type="EMBL" id="JAPQKN010000001">
    <property type="protein sequence ID" value="KAJ5175659.1"/>
    <property type="molecule type" value="Genomic_DNA"/>
</dbReference>
<reference evidence="5" key="1">
    <citation type="submission" date="2022-11" db="EMBL/GenBank/DDBJ databases">
        <authorList>
            <person name="Petersen C."/>
        </authorList>
    </citation>
    <scope>NUCLEOTIDE SEQUENCE</scope>
    <source>
        <strain evidence="5">IBT 26290</strain>
    </source>
</reference>
<dbReference type="AlphaFoldDB" id="A0A9W9IDK1"/>
<dbReference type="SMART" id="SM00324">
    <property type="entry name" value="RhoGAP"/>
    <property type="match status" value="1"/>
</dbReference>
<keyword evidence="6" id="KW-1185">Reference proteome</keyword>
<evidence type="ECO:0000256" key="3">
    <source>
        <dbReference type="SAM" id="MobiDB-lite"/>
    </source>
</evidence>
<feature type="compositionally biased region" description="Basic and acidic residues" evidence="3">
    <location>
        <begin position="7"/>
        <end position="31"/>
    </location>
</feature>
<name>A0A9W9IDK1_9EURO</name>
<feature type="domain" description="Rho-GAP" evidence="4">
    <location>
        <begin position="290"/>
        <end position="521"/>
    </location>
</feature>
<protein>
    <recommendedName>
        <fullName evidence="4">Rho-GAP domain-containing protein</fullName>
    </recommendedName>
</protein>
<sequence length="524" mass="58810">MPWLVPEDVRGSSPKQDDTFNKKDSTQPGSHRDQVIQWLPSLETHLARSCALASLGERLPTTVPVGFPDLIKSDRDWSGSNFESEGDYVYILSPEDLAESETALHSFLALSSNPDLDQISPETFPLPQLGVKLRELSETVHVGRGFCIIRGIDPTRYSPIESMILYAGITSYIGSTRACQDDRGNRVIHIKDRGRDFPGVDHRQPPYSNVGQPFHSDHCDIVALFFVDTAAQGGSSKLASSAKIYNEIAATRPDVIHILASNTWKFDNWEIRPILLDFGPYGPAFCFSRRSLTGSPYATRQVEVPPLTERQAEALDLVQFTAAKHALSMQLQPGDIQIVNNWAALHSRDGFTDNPKPGGKRRHALRLWLRNEENAWPTPGPLEHIWKEIYSKDSPWAKDPHWDLVPPIDWQHASKLDFTSLENFYHNVNSVAGLVKQFFRDPPEPLFTSYLPDAHYAILRAVILHLNKVQEHYTSNRMSAGSLAIYFGPTLMSANSGGNIADAGWQVRMIETILNNTFQIFDDD</sequence>
<accession>A0A9W9IDK1</accession>
<dbReference type="OrthoDB" id="272271at2759"/>
<dbReference type="SUPFAM" id="SSF48350">
    <property type="entry name" value="GTPase activation domain, GAP"/>
    <property type="match status" value="1"/>
</dbReference>
<dbReference type="GeneID" id="81422837"/>
<organism evidence="5 6">
    <name type="scientific">Penicillium canariense</name>
    <dbReference type="NCBI Taxonomy" id="189055"/>
    <lineage>
        <taxon>Eukaryota</taxon>
        <taxon>Fungi</taxon>
        <taxon>Dikarya</taxon>
        <taxon>Ascomycota</taxon>
        <taxon>Pezizomycotina</taxon>
        <taxon>Eurotiomycetes</taxon>
        <taxon>Eurotiomycetidae</taxon>
        <taxon>Eurotiales</taxon>
        <taxon>Aspergillaceae</taxon>
        <taxon>Penicillium</taxon>
    </lineage>
</organism>
<dbReference type="GO" id="GO:0007165">
    <property type="term" value="P:signal transduction"/>
    <property type="evidence" value="ECO:0007669"/>
    <property type="project" value="InterPro"/>
</dbReference>
<dbReference type="InterPro" id="IPR008936">
    <property type="entry name" value="Rho_GTPase_activation_prot"/>
</dbReference>
<dbReference type="Pfam" id="PF00620">
    <property type="entry name" value="RhoGAP"/>
    <property type="match status" value="1"/>
</dbReference>
<dbReference type="Gene3D" id="1.10.555.10">
    <property type="entry name" value="Rho GTPase activation protein"/>
    <property type="match status" value="1"/>
</dbReference>
<dbReference type="PANTHER" id="PTHR23176:SF136">
    <property type="entry name" value="RHO GTPASE ACTIVATOR (RGD1)"/>
    <property type="match status" value="1"/>
</dbReference>
<proteinExistence type="predicted"/>
<dbReference type="Pfam" id="PF02668">
    <property type="entry name" value="TauD"/>
    <property type="match status" value="1"/>
</dbReference>
<dbReference type="PANTHER" id="PTHR23176">
    <property type="entry name" value="RHO/RAC/CDC GTPASE-ACTIVATING PROTEIN"/>
    <property type="match status" value="1"/>
</dbReference>
<gene>
    <name evidence="5" type="ORF">N7482_001536</name>
</gene>
<evidence type="ECO:0000313" key="6">
    <source>
        <dbReference type="Proteomes" id="UP001149163"/>
    </source>
</evidence>
<dbReference type="InterPro" id="IPR050729">
    <property type="entry name" value="Rho-GAP"/>
</dbReference>
<dbReference type="RefSeq" id="XP_056547267.1">
    <property type="nucleotide sequence ID" value="XM_056683661.1"/>
</dbReference>
<evidence type="ECO:0000259" key="4">
    <source>
        <dbReference type="PROSITE" id="PS50238"/>
    </source>
</evidence>
<dbReference type="PROSITE" id="PS50238">
    <property type="entry name" value="RHOGAP"/>
    <property type="match status" value="1"/>
</dbReference>